<comment type="caution">
    <text evidence="4">The sequence shown here is derived from an EMBL/GenBank/DDBJ whole genome shotgun (WGS) entry which is preliminary data.</text>
</comment>
<dbReference type="Pfam" id="PF02225">
    <property type="entry name" value="PA"/>
    <property type="match status" value="1"/>
</dbReference>
<dbReference type="GO" id="GO:0004177">
    <property type="term" value="F:aminopeptidase activity"/>
    <property type="evidence" value="ECO:0007669"/>
    <property type="project" value="UniProtKB-KW"/>
</dbReference>
<dbReference type="SUPFAM" id="SSF52025">
    <property type="entry name" value="PA domain"/>
    <property type="match status" value="1"/>
</dbReference>
<organism evidence="4 5">
    <name type="scientific">Sporosarcina globispora</name>
    <name type="common">Bacillus globisporus</name>
    <dbReference type="NCBI Taxonomy" id="1459"/>
    <lineage>
        <taxon>Bacteria</taxon>
        <taxon>Bacillati</taxon>
        <taxon>Bacillota</taxon>
        <taxon>Bacilli</taxon>
        <taxon>Bacillales</taxon>
        <taxon>Caryophanaceae</taxon>
        <taxon>Sporosarcina</taxon>
    </lineage>
</organism>
<accession>A0A0M0GAT4</accession>
<evidence type="ECO:0000259" key="2">
    <source>
        <dbReference type="Pfam" id="PF02225"/>
    </source>
</evidence>
<keyword evidence="4" id="KW-0378">Hydrolase</keyword>
<keyword evidence="4" id="KW-0645">Protease</keyword>
<dbReference type="InterPro" id="IPR007484">
    <property type="entry name" value="Peptidase_M28"/>
</dbReference>
<dbReference type="RefSeq" id="WP_053433896.1">
    <property type="nucleotide sequence ID" value="NZ_LGUF01000007.1"/>
</dbReference>
<dbReference type="PANTHER" id="PTHR12147:SF26">
    <property type="entry name" value="PEPTIDASE M28 DOMAIN-CONTAINING PROTEIN"/>
    <property type="match status" value="1"/>
</dbReference>
<feature type="domain" description="PA" evidence="2">
    <location>
        <begin position="149"/>
        <end position="221"/>
    </location>
</feature>
<evidence type="ECO:0000313" key="5">
    <source>
        <dbReference type="Proteomes" id="UP000037109"/>
    </source>
</evidence>
<dbReference type="Gene3D" id="3.50.30.30">
    <property type="match status" value="1"/>
</dbReference>
<dbReference type="PANTHER" id="PTHR12147">
    <property type="entry name" value="METALLOPEPTIDASE M28 FAMILY MEMBER"/>
    <property type="match status" value="1"/>
</dbReference>
<evidence type="ECO:0000256" key="1">
    <source>
        <dbReference type="SAM" id="SignalP"/>
    </source>
</evidence>
<dbReference type="GO" id="GO:0008235">
    <property type="term" value="F:metalloexopeptidase activity"/>
    <property type="evidence" value="ECO:0007669"/>
    <property type="project" value="InterPro"/>
</dbReference>
<dbReference type="InterPro" id="IPR003137">
    <property type="entry name" value="PA_domain"/>
</dbReference>
<dbReference type="Proteomes" id="UP000037109">
    <property type="component" value="Unassembled WGS sequence"/>
</dbReference>
<gene>
    <name evidence="4" type="ORF">AF332_06640</name>
</gene>
<dbReference type="Gene3D" id="3.40.630.10">
    <property type="entry name" value="Zn peptidases"/>
    <property type="match status" value="1"/>
</dbReference>
<keyword evidence="1" id="KW-0732">Signal</keyword>
<feature type="domain" description="Peptidase M28" evidence="3">
    <location>
        <begin position="246"/>
        <end position="444"/>
    </location>
</feature>
<protein>
    <submittedName>
        <fullName evidence="4">Aminopeptidase</fullName>
    </submittedName>
</protein>
<dbReference type="InterPro" id="IPR045175">
    <property type="entry name" value="M28_fam"/>
</dbReference>
<dbReference type="CDD" id="cd02133">
    <property type="entry name" value="PA_C5a_like"/>
    <property type="match status" value="1"/>
</dbReference>
<keyword evidence="4" id="KW-0031">Aminopeptidase</keyword>
<dbReference type="InterPro" id="IPR046450">
    <property type="entry name" value="PA_dom_sf"/>
</dbReference>
<dbReference type="OrthoDB" id="9762302at2"/>
<dbReference type="GO" id="GO:0006508">
    <property type="term" value="P:proteolysis"/>
    <property type="evidence" value="ECO:0007669"/>
    <property type="project" value="InterPro"/>
</dbReference>
<dbReference type="STRING" id="1459.AF332_06640"/>
<dbReference type="SUPFAM" id="SSF53187">
    <property type="entry name" value="Zn-dependent exopeptidases"/>
    <property type="match status" value="1"/>
</dbReference>
<reference evidence="5" key="1">
    <citation type="submission" date="2015-07" db="EMBL/GenBank/DDBJ databases">
        <title>Fjat-10036 dsm4.</title>
        <authorList>
            <person name="Liu B."/>
            <person name="Wang J."/>
            <person name="Zhu Y."/>
            <person name="Liu G."/>
            <person name="Chen Q."/>
            <person name="Chen Z."/>
            <person name="Lan J."/>
            <person name="Che J."/>
            <person name="Ge C."/>
            <person name="Shi H."/>
            <person name="Pan Z."/>
            <person name="Liu X."/>
        </authorList>
    </citation>
    <scope>NUCLEOTIDE SEQUENCE [LARGE SCALE GENOMIC DNA]</scope>
    <source>
        <strain evidence="5">DSM 4</strain>
    </source>
</reference>
<feature type="signal peptide" evidence="1">
    <location>
        <begin position="1"/>
        <end position="23"/>
    </location>
</feature>
<dbReference type="PATRIC" id="fig|1459.3.peg.1411"/>
<proteinExistence type="predicted"/>
<feature type="chain" id="PRO_5039100426" evidence="1">
    <location>
        <begin position="24"/>
        <end position="452"/>
    </location>
</feature>
<evidence type="ECO:0000313" key="4">
    <source>
        <dbReference type="EMBL" id="KON86536.1"/>
    </source>
</evidence>
<dbReference type="Pfam" id="PF04389">
    <property type="entry name" value="Peptidase_M28"/>
    <property type="match status" value="1"/>
</dbReference>
<name>A0A0M0GAT4_SPOGL</name>
<sequence>MKVRKKASSIMLAAVLTASSLYAVPGQFVRTAEAAEIKAGNPDSNAFDQKVIARVDAARMMEDVSYLSETIGPRVAGTEAEKQAADFIRKRLESYGYTVETQEFGIPDKMIGDLHTSDQQGVLITIPSGSGLTPEEGITSELFDGGLGRVSDFTEDAAGKIALISRGEFTFAEKVTNAVNAGAAGVLIYNNVDQPAPSNPSIGGPYDIPVGSITKASGEALLKDVAAQNKTVTLTVKSFKNIKSQNIIATKHPKPNKGGETDIVHISAHFDSVPFAPGASDNASGTAVALELARVLKSYPADKELRFAFVGAEEIGLLGSEYYVSQLSGNDIERSIANFNMDMVGTAWENATAIYMNTLDGKANIVTETALATAGRIGTPSELVLYQRGASDHVSFHDAGIPAVNFIRREPVTANLEPYYHTPLDSIEHISADRMKEAGDLIGASVYSLIRK</sequence>
<dbReference type="AlphaFoldDB" id="A0A0M0GAT4"/>
<evidence type="ECO:0000259" key="3">
    <source>
        <dbReference type="Pfam" id="PF04389"/>
    </source>
</evidence>
<dbReference type="EMBL" id="LGUF01000007">
    <property type="protein sequence ID" value="KON86536.1"/>
    <property type="molecule type" value="Genomic_DNA"/>
</dbReference>
<keyword evidence="5" id="KW-1185">Reference proteome</keyword>